<comment type="function">
    <text evidence="1">May be involved in recombinational repair of damaged DNA.</text>
</comment>
<feature type="domain" description="RecF/RecN/SMC N-terminal" evidence="9">
    <location>
        <begin position="2"/>
        <end position="543"/>
    </location>
</feature>
<keyword evidence="11" id="KW-1185">Reference proteome</keyword>
<comment type="similarity">
    <text evidence="2">Belongs to the RecN family.</text>
</comment>
<comment type="caution">
    <text evidence="10">The sequence shown here is derived from an EMBL/GenBank/DDBJ whole genome shotgun (WGS) entry which is preliminary data.</text>
</comment>
<evidence type="ECO:0000256" key="8">
    <source>
        <dbReference type="ARBA" id="ARBA00033408"/>
    </source>
</evidence>
<dbReference type="RefSeq" id="WP_170197787.1">
    <property type="nucleotide sequence ID" value="NZ_JABBNB010000061.1"/>
</dbReference>
<dbReference type="InterPro" id="IPR027417">
    <property type="entry name" value="P-loop_NTPase"/>
</dbReference>
<dbReference type="CDD" id="cd03241">
    <property type="entry name" value="ABC_RecN"/>
    <property type="match status" value="1"/>
</dbReference>
<evidence type="ECO:0000256" key="3">
    <source>
        <dbReference type="ARBA" id="ARBA00021315"/>
    </source>
</evidence>
<evidence type="ECO:0000256" key="2">
    <source>
        <dbReference type="ARBA" id="ARBA00009441"/>
    </source>
</evidence>
<dbReference type="Pfam" id="PF02463">
    <property type="entry name" value="SMC_N"/>
    <property type="match status" value="1"/>
</dbReference>
<protein>
    <recommendedName>
        <fullName evidence="3">DNA repair protein RecN</fullName>
    </recommendedName>
    <alternativeName>
        <fullName evidence="8">Recombination protein N</fullName>
    </alternativeName>
</protein>
<dbReference type="GO" id="GO:0005524">
    <property type="term" value="F:ATP binding"/>
    <property type="evidence" value="ECO:0007669"/>
    <property type="project" value="UniProtKB-KW"/>
</dbReference>
<keyword evidence="7" id="KW-0234">DNA repair</keyword>
<dbReference type="NCBIfam" id="TIGR00634">
    <property type="entry name" value="recN"/>
    <property type="match status" value="1"/>
</dbReference>
<accession>A0A848L4E3</accession>
<evidence type="ECO:0000313" key="10">
    <source>
        <dbReference type="EMBL" id="NMO05282.1"/>
    </source>
</evidence>
<gene>
    <name evidence="10" type="primary">recN</name>
    <name evidence="10" type="ORF">HH308_29090</name>
</gene>
<evidence type="ECO:0000256" key="5">
    <source>
        <dbReference type="ARBA" id="ARBA00022763"/>
    </source>
</evidence>
<dbReference type="GO" id="GO:0043590">
    <property type="term" value="C:bacterial nucleoid"/>
    <property type="evidence" value="ECO:0007669"/>
    <property type="project" value="TreeGrafter"/>
</dbReference>
<organism evidence="10 11">
    <name type="scientific">Gordonia asplenii</name>
    <dbReference type="NCBI Taxonomy" id="2725283"/>
    <lineage>
        <taxon>Bacteria</taxon>
        <taxon>Bacillati</taxon>
        <taxon>Actinomycetota</taxon>
        <taxon>Actinomycetes</taxon>
        <taxon>Mycobacteriales</taxon>
        <taxon>Gordoniaceae</taxon>
        <taxon>Gordonia</taxon>
    </lineage>
</organism>
<dbReference type="PANTHER" id="PTHR11059">
    <property type="entry name" value="DNA REPAIR PROTEIN RECN"/>
    <property type="match status" value="1"/>
</dbReference>
<evidence type="ECO:0000313" key="11">
    <source>
        <dbReference type="Proteomes" id="UP000550729"/>
    </source>
</evidence>
<dbReference type="GO" id="GO:0006281">
    <property type="term" value="P:DNA repair"/>
    <property type="evidence" value="ECO:0007669"/>
    <property type="project" value="UniProtKB-KW"/>
</dbReference>
<keyword evidence="5" id="KW-0227">DNA damage</keyword>
<dbReference type="AlphaFoldDB" id="A0A848L4E3"/>
<dbReference type="Proteomes" id="UP000550729">
    <property type="component" value="Unassembled WGS sequence"/>
</dbReference>
<dbReference type="PIRSF" id="PIRSF003128">
    <property type="entry name" value="RecN"/>
    <property type="match status" value="1"/>
</dbReference>
<dbReference type="InterPro" id="IPR003395">
    <property type="entry name" value="RecF/RecN/SMC_N"/>
</dbReference>
<dbReference type="GO" id="GO:0006310">
    <property type="term" value="P:DNA recombination"/>
    <property type="evidence" value="ECO:0007669"/>
    <property type="project" value="InterPro"/>
</dbReference>
<reference evidence="10 11" key="1">
    <citation type="submission" date="2020-04" db="EMBL/GenBank/DDBJ databases">
        <title>Gordonia sp. nov. TBRC 11910.</title>
        <authorList>
            <person name="Suriyachadkun C."/>
        </authorList>
    </citation>
    <scope>NUCLEOTIDE SEQUENCE [LARGE SCALE GENOMIC DNA]</scope>
    <source>
        <strain evidence="10 11">TBRC 11910</strain>
    </source>
</reference>
<dbReference type="InterPro" id="IPR004604">
    <property type="entry name" value="DNA_recomb/repair_RecN"/>
</dbReference>
<evidence type="ECO:0000256" key="1">
    <source>
        <dbReference type="ARBA" id="ARBA00003618"/>
    </source>
</evidence>
<dbReference type="SUPFAM" id="SSF52540">
    <property type="entry name" value="P-loop containing nucleoside triphosphate hydrolases"/>
    <property type="match status" value="2"/>
</dbReference>
<evidence type="ECO:0000259" key="9">
    <source>
        <dbReference type="Pfam" id="PF02463"/>
    </source>
</evidence>
<keyword evidence="4" id="KW-0547">Nucleotide-binding</keyword>
<name>A0A848L4E3_9ACTN</name>
<proteinExistence type="inferred from homology"/>
<dbReference type="GO" id="GO:0009432">
    <property type="term" value="P:SOS response"/>
    <property type="evidence" value="ECO:0007669"/>
    <property type="project" value="TreeGrafter"/>
</dbReference>
<sequence length="612" mass="64277">MLEELSIRGLGVIEEASAEFHPGFTVLTGETGAGKTMVVTSLHLLSGARADPTRVRVGHEKATVEGRFRLVNPLAEGEATTDPELAELLESAGADVDDDDSVIAVRSVSADGRSRAHVGGRSVPVGLMGRMTSRLLTIHGQNDQLRLLKGAQQRAALDRFAGKNVARSLRAYQKARNHWLELSADLAQRRANSRELAQETDRLRFAVDEIAAVDPQPAEDVELVATIRRLSDLETIRTAAAGAQGTVVGDVNSDGGSVIEGLGYVRSVLEASGDETLRGLLPRVAEALAVVSDIGDELTSFMSDLPTDAGELEQLLTRQHDLRSLTRKYAADIDGVLEWYTTAQARLAEIDNPAESIDELEASVAAARDDVAAAASKLHDQRVTAAKSLAKQVSAELLGLAMGGAALVVDVRYDAVGSDDSGSSDDPTIPVTGADGTVAARAGSSGADVVEFSLRAHADAVPLPIARSASGGELSRVMLALEVVLAAPEGGSIMVFDEVDAGVGGGAAVEIGRRLARLALKHQVIVVTHLPQVAAFADNHVVIGKNIASGTKRSPGGHTSTVRTLTRDERIGELARMLAGLGDSDTGRAHAEELLTTAEQYRSVRKETNAGS</sequence>
<dbReference type="EMBL" id="JABBNB010000061">
    <property type="protein sequence ID" value="NMO05282.1"/>
    <property type="molecule type" value="Genomic_DNA"/>
</dbReference>
<dbReference type="Gene3D" id="3.40.50.300">
    <property type="entry name" value="P-loop containing nucleotide triphosphate hydrolases"/>
    <property type="match status" value="2"/>
</dbReference>
<evidence type="ECO:0000256" key="6">
    <source>
        <dbReference type="ARBA" id="ARBA00022840"/>
    </source>
</evidence>
<evidence type="ECO:0000256" key="7">
    <source>
        <dbReference type="ARBA" id="ARBA00023204"/>
    </source>
</evidence>
<dbReference type="PANTHER" id="PTHR11059:SF0">
    <property type="entry name" value="DNA REPAIR PROTEIN RECN"/>
    <property type="match status" value="1"/>
</dbReference>
<evidence type="ECO:0000256" key="4">
    <source>
        <dbReference type="ARBA" id="ARBA00022741"/>
    </source>
</evidence>
<keyword evidence="6" id="KW-0067">ATP-binding</keyword>